<evidence type="ECO:0008006" key="7">
    <source>
        <dbReference type="Google" id="ProtNLM"/>
    </source>
</evidence>
<evidence type="ECO:0000256" key="1">
    <source>
        <dbReference type="PROSITE-ProRule" id="PRU00087"/>
    </source>
</evidence>
<reference evidence="5" key="3">
    <citation type="submission" date="2019-08" db="EMBL/GenBank/DDBJ databases">
        <authorList>
            <consortium name="Photinus pyralis genome working group"/>
            <person name="Fallon T.R."/>
            <person name="Sander Lower S.E."/>
            <person name="Weng J.-K."/>
        </authorList>
    </citation>
    <scope>NUCLEOTIDE SEQUENCE</scope>
    <source>
        <strain evidence="5">1611_PpyrPB1</strain>
        <tissue evidence="5">Whole body</tissue>
    </source>
</reference>
<dbReference type="InParanoid" id="A0A1Y1M7Z0"/>
<accession>A0A1Y1M7Z0</accession>
<dbReference type="Proteomes" id="UP000327044">
    <property type="component" value="Unassembled WGS sequence"/>
</dbReference>
<dbReference type="InterPro" id="IPR017868">
    <property type="entry name" value="Filamin/ABP280_repeat-like"/>
</dbReference>
<keyword evidence="3" id="KW-1133">Transmembrane helix</keyword>
<proteinExistence type="predicted"/>
<keyword evidence="3" id="KW-0472">Membrane</keyword>
<dbReference type="SUPFAM" id="SSF81296">
    <property type="entry name" value="E set domains"/>
    <property type="match status" value="1"/>
</dbReference>
<gene>
    <name evidence="5" type="ORF">PPYR_04981</name>
</gene>
<protein>
    <recommendedName>
        <fullName evidence="7">Calponin-homology (CH) domain-containing protein</fullName>
    </recommendedName>
</protein>
<organism evidence="4">
    <name type="scientific">Photinus pyralis</name>
    <name type="common">Common eastern firefly</name>
    <name type="synonym">Lampyris pyralis</name>
    <dbReference type="NCBI Taxonomy" id="7054"/>
    <lineage>
        <taxon>Eukaryota</taxon>
        <taxon>Metazoa</taxon>
        <taxon>Ecdysozoa</taxon>
        <taxon>Arthropoda</taxon>
        <taxon>Hexapoda</taxon>
        <taxon>Insecta</taxon>
        <taxon>Pterygota</taxon>
        <taxon>Neoptera</taxon>
        <taxon>Endopterygota</taxon>
        <taxon>Coleoptera</taxon>
        <taxon>Polyphaga</taxon>
        <taxon>Elateriformia</taxon>
        <taxon>Elateroidea</taxon>
        <taxon>Lampyridae</taxon>
        <taxon>Lampyrinae</taxon>
        <taxon>Photinus</taxon>
    </lineage>
</organism>
<dbReference type="InterPro" id="IPR036872">
    <property type="entry name" value="CH_dom_sf"/>
</dbReference>
<dbReference type="InterPro" id="IPR013783">
    <property type="entry name" value="Ig-like_fold"/>
</dbReference>
<evidence type="ECO:0000313" key="4">
    <source>
        <dbReference type="EMBL" id="JAV80036.1"/>
    </source>
</evidence>
<dbReference type="PROSITE" id="PS50194">
    <property type="entry name" value="FILAMIN_REPEAT"/>
    <property type="match status" value="1"/>
</dbReference>
<evidence type="ECO:0000256" key="3">
    <source>
        <dbReference type="SAM" id="Phobius"/>
    </source>
</evidence>
<dbReference type="SUPFAM" id="SSF47576">
    <property type="entry name" value="Calponin-homology domain, CH-domain"/>
    <property type="match status" value="1"/>
</dbReference>
<feature type="repeat" description="Filamin" evidence="1">
    <location>
        <begin position="181"/>
        <end position="328"/>
    </location>
</feature>
<dbReference type="InterPro" id="IPR014756">
    <property type="entry name" value="Ig_E-set"/>
</dbReference>
<name>A0A1Y1M7Z0_PHOPY</name>
<dbReference type="AlphaFoldDB" id="A0A1Y1M7Z0"/>
<evidence type="ECO:0000313" key="5">
    <source>
        <dbReference type="EMBL" id="KAB0802795.1"/>
    </source>
</evidence>
<sequence>MLESDSRQLEDSDFNSKNSNSVQVWSSTIQILLPIAALAFIWGRRGLLTRFFLQFEKNCVSAICPSLNEKQKLLQWIDWHLPTSWLHSKNSALDNPIHCWTDGSLLCNLINTYIPGACPNPQSHKHHPPSHGQALAYKYLGIAPVFTDQDFEQDVLSQNQELALVQYLKKIREACEQETKPALKYSSNYVAKGMGLFSGEENRKMAFYIYVNSSDYFNVDDIIVSIQAPSGVYETLRIPSTFIEQKLLFSNKFAYQSHSETLLLKPISDLSTSTEPQGNGHTRKIPMTFSVEEDRIKVTYIPRSMGIHEVSIITSECHVVGSPFAVSILQNVSGVCEDFELNSLPTVAVRKTIKRTILSQTIDLLDLEPVSDPHEPRKVNHVVEEHIEMNYVTKSLQANETSPICEDHIAYEVTTNHKSSLIPQRNPEKILDNGNSISTPNMHTTLDEERSSSPSKTEIQYENGSRENALNILNYLPHLKYDRSVSCNELSTSLEQSLNLIDDEDCFEFKKKLSFWEDRSNFGTIKKKLKQRRSLPDLLLGNASGELFESYDNSEFKSKQKYWKFLSSQTIDCMESTSYYSLPNVFTHRENHARYRLYPYFDSMDFKTKFKECREFWERLSTQYCSNDSFRIMPKASSEPDSGFEHSEAFETPRSTSPSDLDVKTFDHSVFHERQVFWERLKPNRYDTNQLKHDNRFKQMSQRTLNNKSKEYHGAQFVNRSGKEKCFFNEIPLKSEDRNLTDDFKSLGGTRENMKMRFYKNKDFFRSLEGSIR</sequence>
<evidence type="ECO:0000313" key="6">
    <source>
        <dbReference type="Proteomes" id="UP000327044"/>
    </source>
</evidence>
<dbReference type="Gene3D" id="2.60.40.10">
    <property type="entry name" value="Immunoglobulins"/>
    <property type="match status" value="1"/>
</dbReference>
<dbReference type="EMBL" id="GEZM01042227">
    <property type="protein sequence ID" value="JAV80036.1"/>
    <property type="molecule type" value="Transcribed_RNA"/>
</dbReference>
<reference evidence="4" key="1">
    <citation type="journal article" date="2016" name="Sci. Rep.">
        <title>Molecular characterization of firefly nuptial gifts: a multi-omics approach sheds light on postcopulatory sexual selection.</title>
        <authorList>
            <person name="Al-Wathiqui N."/>
            <person name="Fallon T.R."/>
            <person name="South A."/>
            <person name="Weng J.K."/>
            <person name="Lewis S.M."/>
        </authorList>
    </citation>
    <scope>NUCLEOTIDE SEQUENCE</scope>
</reference>
<evidence type="ECO:0000256" key="2">
    <source>
        <dbReference type="SAM" id="MobiDB-lite"/>
    </source>
</evidence>
<reference evidence="5 6" key="2">
    <citation type="journal article" date="2018" name="Elife">
        <title>Firefly genomes illuminate parallel origins of bioluminescence in beetles.</title>
        <authorList>
            <person name="Fallon T.R."/>
            <person name="Lower S.E."/>
            <person name="Chang C.H."/>
            <person name="Bessho-Uehara M."/>
            <person name="Martin G.J."/>
            <person name="Bewick A.J."/>
            <person name="Behringer M."/>
            <person name="Debat H.J."/>
            <person name="Wong I."/>
            <person name="Day J.C."/>
            <person name="Suvorov A."/>
            <person name="Silva C.J."/>
            <person name="Stanger-Hall K.F."/>
            <person name="Hall D.W."/>
            <person name="Schmitz R.J."/>
            <person name="Nelson D.R."/>
            <person name="Lewis S.M."/>
            <person name="Shigenobu S."/>
            <person name="Bybee S.M."/>
            <person name="Larracuente A.M."/>
            <person name="Oba Y."/>
            <person name="Weng J.K."/>
        </authorList>
    </citation>
    <scope>NUCLEOTIDE SEQUENCE [LARGE SCALE GENOMIC DNA]</scope>
    <source>
        <strain evidence="5">1611_PpyrPB1</strain>
        <tissue evidence="5">Whole body</tissue>
    </source>
</reference>
<feature type="region of interest" description="Disordered" evidence="2">
    <location>
        <begin position="637"/>
        <end position="661"/>
    </location>
</feature>
<keyword evidence="3" id="KW-0812">Transmembrane</keyword>
<keyword evidence="6" id="KW-1185">Reference proteome</keyword>
<dbReference type="Gene3D" id="1.10.418.10">
    <property type="entry name" value="Calponin-like domain"/>
    <property type="match status" value="1"/>
</dbReference>
<feature type="transmembrane region" description="Helical" evidence="3">
    <location>
        <begin position="24"/>
        <end position="43"/>
    </location>
</feature>
<feature type="region of interest" description="Disordered" evidence="2">
    <location>
        <begin position="425"/>
        <end position="456"/>
    </location>
</feature>
<dbReference type="EMBL" id="VVIM01000002">
    <property type="protein sequence ID" value="KAB0802795.1"/>
    <property type="molecule type" value="Genomic_DNA"/>
</dbReference>
<feature type="compositionally biased region" description="Polar residues" evidence="2">
    <location>
        <begin position="433"/>
        <end position="444"/>
    </location>
</feature>